<reference evidence="1" key="1">
    <citation type="submission" date="2018-02" db="EMBL/GenBank/DDBJ databases">
        <title>Rhizophora mucronata_Transcriptome.</title>
        <authorList>
            <person name="Meera S.P."/>
            <person name="Sreeshan A."/>
            <person name="Augustine A."/>
        </authorList>
    </citation>
    <scope>NUCLEOTIDE SEQUENCE</scope>
    <source>
        <tissue evidence="1">Leaf</tissue>
    </source>
</reference>
<dbReference type="EMBL" id="GGEC01003461">
    <property type="protein sequence ID" value="MBW83944.1"/>
    <property type="molecule type" value="Transcribed_RNA"/>
</dbReference>
<protein>
    <submittedName>
        <fullName evidence="1">Uncharacterized protein</fullName>
    </submittedName>
</protein>
<evidence type="ECO:0000313" key="1">
    <source>
        <dbReference type="EMBL" id="MBW83944.1"/>
    </source>
</evidence>
<sequence>MGITRTNFLGTKTAIIWPFLSVLILSCSL</sequence>
<name>A0A2P2IRU3_RHIMU</name>
<dbReference type="AlphaFoldDB" id="A0A2P2IRU3"/>
<accession>A0A2P2IRU3</accession>
<dbReference type="PROSITE" id="PS51257">
    <property type="entry name" value="PROKAR_LIPOPROTEIN"/>
    <property type="match status" value="1"/>
</dbReference>
<proteinExistence type="predicted"/>
<organism evidence="1">
    <name type="scientific">Rhizophora mucronata</name>
    <name type="common">Asiatic mangrove</name>
    <dbReference type="NCBI Taxonomy" id="61149"/>
    <lineage>
        <taxon>Eukaryota</taxon>
        <taxon>Viridiplantae</taxon>
        <taxon>Streptophyta</taxon>
        <taxon>Embryophyta</taxon>
        <taxon>Tracheophyta</taxon>
        <taxon>Spermatophyta</taxon>
        <taxon>Magnoliopsida</taxon>
        <taxon>eudicotyledons</taxon>
        <taxon>Gunneridae</taxon>
        <taxon>Pentapetalae</taxon>
        <taxon>rosids</taxon>
        <taxon>fabids</taxon>
        <taxon>Malpighiales</taxon>
        <taxon>Rhizophoraceae</taxon>
        <taxon>Rhizophora</taxon>
    </lineage>
</organism>